<protein>
    <submittedName>
        <fullName evidence="2">RNA-directed DNA polymerase</fullName>
    </submittedName>
</protein>
<evidence type="ECO:0000313" key="3">
    <source>
        <dbReference type="Proteomes" id="UP000470446"/>
    </source>
</evidence>
<dbReference type="GO" id="GO:0003964">
    <property type="term" value="F:RNA-directed DNA polymerase activity"/>
    <property type="evidence" value="ECO:0007669"/>
    <property type="project" value="UniProtKB-KW"/>
</dbReference>
<dbReference type="EMBL" id="JAAGMA010000803">
    <property type="protein sequence ID" value="NEB13039.1"/>
    <property type="molecule type" value="Genomic_DNA"/>
</dbReference>
<dbReference type="AlphaFoldDB" id="A0A7K3PV48"/>
<dbReference type="InterPro" id="IPR000477">
    <property type="entry name" value="RT_dom"/>
</dbReference>
<dbReference type="Pfam" id="PF00078">
    <property type="entry name" value="RVT_1"/>
    <property type="match status" value="1"/>
</dbReference>
<evidence type="ECO:0000313" key="2">
    <source>
        <dbReference type="EMBL" id="NEB13039.1"/>
    </source>
</evidence>
<reference evidence="2 3" key="1">
    <citation type="submission" date="2020-01" db="EMBL/GenBank/DDBJ databases">
        <title>Insect and environment-associated Actinomycetes.</title>
        <authorList>
            <person name="Currrie C."/>
            <person name="Chevrette M."/>
            <person name="Carlson C."/>
            <person name="Stubbendieck R."/>
            <person name="Wendt-Pienkowski E."/>
        </authorList>
    </citation>
    <scope>NUCLEOTIDE SEQUENCE [LARGE SCALE GENOMIC DNA]</scope>
    <source>
        <strain evidence="2 3">SID14163</strain>
    </source>
</reference>
<accession>A0A7K3PV48</accession>
<dbReference type="PANTHER" id="PTHR34047:SF8">
    <property type="entry name" value="PROTEIN YKFC"/>
    <property type="match status" value="1"/>
</dbReference>
<dbReference type="PANTHER" id="PTHR34047">
    <property type="entry name" value="NUCLEAR INTRON MATURASE 1, MITOCHONDRIAL-RELATED"/>
    <property type="match status" value="1"/>
</dbReference>
<dbReference type="InterPro" id="IPR051083">
    <property type="entry name" value="GrpII_Intron_Splice-Mob/Def"/>
</dbReference>
<dbReference type="SUPFAM" id="SSF56672">
    <property type="entry name" value="DNA/RNA polymerases"/>
    <property type="match status" value="1"/>
</dbReference>
<dbReference type="RefSeq" id="WP_164248476.1">
    <property type="nucleotide sequence ID" value="NZ_JAAGMA010000803.1"/>
</dbReference>
<evidence type="ECO:0000259" key="1">
    <source>
        <dbReference type="PROSITE" id="PS50878"/>
    </source>
</evidence>
<dbReference type="Proteomes" id="UP000470446">
    <property type="component" value="Unassembled WGS sequence"/>
</dbReference>
<dbReference type="InterPro" id="IPR043502">
    <property type="entry name" value="DNA/RNA_pol_sf"/>
</dbReference>
<gene>
    <name evidence="2" type="ORF">G3I32_30110</name>
</gene>
<dbReference type="PROSITE" id="PS50878">
    <property type="entry name" value="RT_POL"/>
    <property type="match status" value="1"/>
</dbReference>
<keyword evidence="2" id="KW-0548">Nucleotidyltransferase</keyword>
<sequence length="494" mass="57603">MTGSQLRSRFLDRAAERLWAVEGRLDLPDVINFRDLRPFWKDYRSEVLEHLHNTQYTPNHIELVEHPKDYISTRPLARLSVQDRLIYEALAFEVAESIDPLLSDSVFNHRSRHRSVHSVTDWKLMRKKAREFLSADKDLLMAKTDIASFYEHVEIDVLSMDLAAVGVGEDVITKLWSFLNGFERQCHTWGLPQGSAASGILANAYLLPVDNLIQQFDIKFVRYSDDMYLFDSNEEKLRSTLQRINRAFRARHLNMSAPKTRILARKDAEEHLDDMRKDLILYFLGLGKPWAVKDLQNLFVSAVNATPPNERDIKFSLPTLGYRKDDFAFSWALDSIKSWHHLSARILRYLEKLPHKRKDLQVTLERILDQVPTVDYPFLERNIFETAIRCGIRSDVLRAKAWLAVRDRNRSNYPREFAARYIGRLGNPVDGQLLKMEYEGESHIDVRRALLVAMYEADYMPTELLRNLENGTTILKWTAKYLLRAPDEVPIPKF</sequence>
<organism evidence="2 3">
    <name type="scientific">Streptomyces coelicoflavus</name>
    <dbReference type="NCBI Taxonomy" id="285562"/>
    <lineage>
        <taxon>Bacteria</taxon>
        <taxon>Bacillati</taxon>
        <taxon>Actinomycetota</taxon>
        <taxon>Actinomycetes</taxon>
        <taxon>Kitasatosporales</taxon>
        <taxon>Streptomycetaceae</taxon>
        <taxon>Streptomyces</taxon>
    </lineage>
</organism>
<name>A0A7K3PV48_9ACTN</name>
<dbReference type="CDD" id="cd01646">
    <property type="entry name" value="RT_Bac_retron_I"/>
    <property type="match status" value="1"/>
</dbReference>
<proteinExistence type="predicted"/>
<keyword evidence="2" id="KW-0695">RNA-directed DNA polymerase</keyword>
<keyword evidence="2" id="KW-0808">Transferase</keyword>
<feature type="domain" description="Reverse transcriptase" evidence="1">
    <location>
        <begin position="45"/>
        <end position="288"/>
    </location>
</feature>
<comment type="caution">
    <text evidence="2">The sequence shown here is derived from an EMBL/GenBank/DDBJ whole genome shotgun (WGS) entry which is preliminary data.</text>
</comment>